<dbReference type="OrthoDB" id="9807606at2"/>
<evidence type="ECO:0000256" key="1">
    <source>
        <dbReference type="ARBA" id="ARBA00005254"/>
    </source>
</evidence>
<organism evidence="3 4">
    <name type="scientific">Aidingimonas halophila</name>
    <dbReference type="NCBI Taxonomy" id="574349"/>
    <lineage>
        <taxon>Bacteria</taxon>
        <taxon>Pseudomonadati</taxon>
        <taxon>Pseudomonadota</taxon>
        <taxon>Gammaproteobacteria</taxon>
        <taxon>Oceanospirillales</taxon>
        <taxon>Halomonadaceae</taxon>
        <taxon>Aidingimonas</taxon>
    </lineage>
</organism>
<dbReference type="STRING" id="574349.SAMN05443545_10397"/>
<dbReference type="SUPFAM" id="SSF52096">
    <property type="entry name" value="ClpP/crotonase"/>
    <property type="match status" value="1"/>
</dbReference>
<dbReference type="GO" id="GO:0006635">
    <property type="term" value="P:fatty acid beta-oxidation"/>
    <property type="evidence" value="ECO:0007669"/>
    <property type="project" value="TreeGrafter"/>
</dbReference>
<dbReference type="PROSITE" id="PS00166">
    <property type="entry name" value="ENOYL_COA_HYDRATASE"/>
    <property type="match status" value="1"/>
</dbReference>
<protein>
    <submittedName>
        <fullName evidence="3">Enoyl-CoA hydratase/carnithine racemase</fullName>
    </submittedName>
</protein>
<evidence type="ECO:0000256" key="2">
    <source>
        <dbReference type="RuleBase" id="RU003707"/>
    </source>
</evidence>
<dbReference type="InterPro" id="IPR029045">
    <property type="entry name" value="ClpP/crotonase-like_dom_sf"/>
</dbReference>
<dbReference type="Gene3D" id="3.90.226.10">
    <property type="entry name" value="2-enoyl-CoA Hydratase, Chain A, domain 1"/>
    <property type="match status" value="1"/>
</dbReference>
<name>A0A1H2X4A1_9GAMM</name>
<dbReference type="RefSeq" id="WP_092568695.1">
    <property type="nucleotide sequence ID" value="NZ_BMXH01000004.1"/>
</dbReference>
<gene>
    <name evidence="3" type="ORF">SAMN05443545_10397</name>
</gene>
<reference evidence="3 4" key="1">
    <citation type="submission" date="2016-10" db="EMBL/GenBank/DDBJ databases">
        <authorList>
            <person name="de Groot N.N."/>
        </authorList>
    </citation>
    <scope>NUCLEOTIDE SEQUENCE [LARGE SCALE GENOMIC DNA]</scope>
    <source>
        <strain evidence="3 4">DSM 19219</strain>
    </source>
</reference>
<dbReference type="NCBIfam" id="NF004796">
    <property type="entry name" value="PRK06144.1"/>
    <property type="match status" value="1"/>
</dbReference>
<dbReference type="Pfam" id="PF00378">
    <property type="entry name" value="ECH_1"/>
    <property type="match status" value="1"/>
</dbReference>
<dbReference type="GO" id="GO:0003824">
    <property type="term" value="F:catalytic activity"/>
    <property type="evidence" value="ECO:0007669"/>
    <property type="project" value="InterPro"/>
</dbReference>
<dbReference type="InterPro" id="IPR001753">
    <property type="entry name" value="Enoyl-CoA_hydra/iso"/>
</dbReference>
<evidence type="ECO:0000313" key="4">
    <source>
        <dbReference type="Proteomes" id="UP000198500"/>
    </source>
</evidence>
<dbReference type="Proteomes" id="UP000198500">
    <property type="component" value="Unassembled WGS sequence"/>
</dbReference>
<dbReference type="EMBL" id="FNNI01000003">
    <property type="protein sequence ID" value="SDW87712.1"/>
    <property type="molecule type" value="Genomic_DNA"/>
</dbReference>
<keyword evidence="4" id="KW-1185">Reference proteome</keyword>
<evidence type="ECO:0000313" key="3">
    <source>
        <dbReference type="EMBL" id="SDW87712.1"/>
    </source>
</evidence>
<dbReference type="AlphaFoldDB" id="A0A1H2X4A1"/>
<sequence>MSDEALIIRREGNLAWIGFNRPESRNAMTWEMYDALEDCCDTLAEDDDVVAVVLHGVGGEAFVAGTDITQFKDFDTPEDAIGYERRIDRVVGKLEVFPKPTIAMIEGACVGGGAALALVCDFRYCTPTMKFGVPIAKTLGNTLSMTNVSRLVDMIGVARTKEALMMAKLFNAEEAYRIGLVNEVFEADAIVDEVAGIAATFGRRAPLTVQASKALVGRVLAERRADPEAGDDWVTTCYMSRDFKAAVNKFVNKTPFEWTGE</sequence>
<dbReference type="InterPro" id="IPR018376">
    <property type="entry name" value="Enoyl-CoA_hyd/isom_CS"/>
</dbReference>
<dbReference type="PANTHER" id="PTHR11941">
    <property type="entry name" value="ENOYL-COA HYDRATASE-RELATED"/>
    <property type="match status" value="1"/>
</dbReference>
<proteinExistence type="inferred from homology"/>
<comment type="similarity">
    <text evidence="1 2">Belongs to the enoyl-CoA hydratase/isomerase family.</text>
</comment>
<dbReference type="CDD" id="cd06558">
    <property type="entry name" value="crotonase-like"/>
    <property type="match status" value="1"/>
</dbReference>
<accession>A0A1H2X4A1</accession>
<dbReference type="PANTHER" id="PTHR11941:SF54">
    <property type="entry name" value="ENOYL-COA HYDRATASE, MITOCHONDRIAL"/>
    <property type="match status" value="1"/>
</dbReference>